<dbReference type="SMART" id="SM01132">
    <property type="entry name" value="DIL"/>
    <property type="match status" value="1"/>
</dbReference>
<keyword evidence="9 10" id="KW-0009">Actin-binding</keyword>
<evidence type="ECO:0000256" key="4">
    <source>
        <dbReference type="ARBA" id="ARBA00022840"/>
    </source>
</evidence>
<evidence type="ECO:0000256" key="2">
    <source>
        <dbReference type="ARBA" id="ARBA00022737"/>
    </source>
</evidence>
<dbReference type="GO" id="GO:0016020">
    <property type="term" value="C:membrane"/>
    <property type="evidence" value="ECO:0007669"/>
    <property type="project" value="TreeGrafter"/>
</dbReference>
<dbReference type="SMART" id="SM00242">
    <property type="entry name" value="MYSc"/>
    <property type="match status" value="1"/>
</dbReference>
<dbReference type="InterPro" id="IPR027417">
    <property type="entry name" value="P-loop_NTPase"/>
</dbReference>
<dbReference type="GO" id="GO:0000146">
    <property type="term" value="F:microfilament motor activity"/>
    <property type="evidence" value="ECO:0007669"/>
    <property type="project" value="TreeGrafter"/>
</dbReference>
<dbReference type="InterPro" id="IPR004009">
    <property type="entry name" value="SH3_Myosin"/>
</dbReference>
<dbReference type="InterPro" id="IPR000048">
    <property type="entry name" value="IQ_motif_EF-hand-BS"/>
</dbReference>
<dbReference type="Pfam" id="PF00612">
    <property type="entry name" value="IQ"/>
    <property type="match status" value="4"/>
</dbReference>
<dbReference type="SMART" id="SM00015">
    <property type="entry name" value="IQ"/>
    <property type="match status" value="5"/>
</dbReference>
<feature type="domain" description="Myosin N-terminal SH3-like" evidence="14">
    <location>
        <begin position="8"/>
        <end position="57"/>
    </location>
</feature>
<reference evidence="15" key="1">
    <citation type="submission" date="2000-02" db="EMBL/GenBank/DDBJ databases">
        <title>Vallisneria gigantea unconventional Myosin XI.</title>
        <authorList>
            <person name="Liebe S."/>
            <person name="Menzel D."/>
        </authorList>
    </citation>
    <scope>NUCLEOTIDE SEQUENCE</scope>
</reference>
<keyword evidence="3 10" id="KW-0547">Nucleotide-binding</keyword>
<dbReference type="Pfam" id="PF02736">
    <property type="entry name" value="Myosin_N"/>
    <property type="match status" value="1"/>
</dbReference>
<feature type="coiled-coil region" evidence="11">
    <location>
        <begin position="912"/>
        <end position="1048"/>
    </location>
</feature>
<dbReference type="GO" id="GO:0005516">
    <property type="term" value="F:calmodulin binding"/>
    <property type="evidence" value="ECO:0007669"/>
    <property type="project" value="UniProtKB-KW"/>
</dbReference>
<name>Q9M5A6_9LILI</name>
<dbReference type="FunFam" id="1.10.10.820:FF:000001">
    <property type="entry name" value="Myosin heavy chain"/>
    <property type="match status" value="1"/>
</dbReference>
<dbReference type="PANTHER" id="PTHR13140">
    <property type="entry name" value="MYOSIN"/>
    <property type="match status" value="1"/>
</dbReference>
<evidence type="ECO:0000256" key="10">
    <source>
        <dbReference type="PROSITE-ProRule" id="PRU00782"/>
    </source>
</evidence>
<dbReference type="InterPro" id="IPR001609">
    <property type="entry name" value="Myosin_head_motor_dom-like"/>
</dbReference>
<dbReference type="InterPro" id="IPR002710">
    <property type="entry name" value="Dilute_dom"/>
</dbReference>
<dbReference type="Pfam" id="PF00063">
    <property type="entry name" value="Myosin_head"/>
    <property type="match status" value="1"/>
</dbReference>
<protein>
    <submittedName>
        <fullName evidence="15">Unconventional myosin XI</fullName>
    </submittedName>
</protein>
<dbReference type="PRINTS" id="PR00193">
    <property type="entry name" value="MYOSINHEAVY"/>
</dbReference>
<evidence type="ECO:0000256" key="8">
    <source>
        <dbReference type="ARBA" id="ARBA00023175"/>
    </source>
</evidence>
<dbReference type="Gene3D" id="1.20.58.530">
    <property type="match status" value="1"/>
</dbReference>
<sequence length="1511" mass="171668">MVAAGSFVPGSSVWVEDPDDAWIDGEVIEVRGDDIKVICTSGKTVTVNASNVYHKDPEASPCGVDDMTKLAYLHEPGVLQNLKSRYDINEIYTYTGNILIAVNPFRRLPHLYDSHMMQQYKGAEFGELSPHPFAVADAAYRLMINDGKSQSILVSGESGAGKTESTKLLMRYLAYMGGRSAGEGRTVEQQVLESNPVLEAFGNAKTVRNNNSSRFGKFVEIQFDQKGRISGAAVRTYLLERSRVCQVSDPERNYHCFYMLCAAPAEDIQRYKLGDPTKFHYLNQSKCIKLDEIDDAAEYLNTRRAMDVVGISCEEQEAIFRVMAAILHLGNVQFTRGKESDSSVPKDDISQFHLKTAAELFMCDPRTLEDSLCKRIIVTRDETITKNLDPANATLCRDALAKIVYSRLFDWLVNKINVSIGQDPNSKVLIGVLDIYGFESFKTNSFEQFCINLTNEKLQQHFNQHVFKMEQEEYTKEGINWSYIDFVDNQDVLDLIEKKPGGIISLLDEACMFPRSTHETFAQKLYQTFKNNTRFSKPKLARSDFTICHYAGDVTYQTELFLDKNKDYVVAEHQALLSASRCTFVSGLFPPASEDSSKSSKFSSIGTRFKQQLQSLMETLSATEPHYIRCVKPNNLLKPAIFENANVLQQLRCGGVMEAIRISCAGYPTRRTFDEFVDRFGILAPEVLDASCDEITGSKILLDRANINGYQIGKTKVFLRAGQMAELDARRNEVLGRSANIIQRKVRSYLARRHFVSLKKSTITVQSICRGELARRCYESMRREAASLKIQTFLRMHFAKKAFEDLCFSSITIQAGLRGMVARKELRFRRETSAAIVIQSQCRKYLAHLHYKRIRKATIPLNVLGGEDLPERSYGSLKWRLEKLVLFRQLKTSWKNKVEELTWRLQLEKRMRADMEEVKTQENAKLQSALQEVQLQLKETKVLLVKEQEMTKKVAEEVSVMRAVPVVDKALMEKLSAENEKLKELVTSLEKKIDETEKKYEEASRTSEERLREAREAEEKIILLKTDMQRLEEKLSNMESEDQILRQQALLHSPVKRMSEHLSIPKSQTNITLGNGLSELDDVREPQSAPPAIKEFARSDTKMRRSFVERQHETLDTLINCVVKNIGFSNGKPVAAYTIYKCLLHWKSFEAEKTSVFDRLIQMIGSAIENEESNEHMAYWLSNTSSLLFLLQRSLKAAGSPGTVPHKKPPPSTSLFGRMAMGFRSSANLPVEALDVVVRQVEAKYPALLFKQQLTAYVEKIYGIIRDNVKKEMASLLTLCIQAPRSHRSGTRGSGRSFASHASTVHWQSILDCLDTLLSTLQGNFVPKILIQRIFTQVFTFINVQLFNSLLLRRECCSFSNGEYVKSGLAELELWCAKAKPEYAGNSWDELKHIRQAVGFLVIFQKYRVSYDDIVSDLCPALGVQQLYRICTQYWDDKYNTQSVSPDVLSSMRVQMTEDSNNADGNTFLLDDNSSIPFSVDDIAGSLHEKDFHDVKPAHELLENPSFHFLL</sequence>
<dbReference type="Gene3D" id="2.30.30.360">
    <property type="entry name" value="Myosin S1 fragment, N-terminal"/>
    <property type="match status" value="1"/>
</dbReference>
<dbReference type="FunFam" id="1.20.58.530:FF:000002">
    <property type="entry name" value="Class V myosin"/>
    <property type="match status" value="1"/>
</dbReference>
<evidence type="ECO:0000256" key="6">
    <source>
        <dbReference type="ARBA" id="ARBA00023054"/>
    </source>
</evidence>
<dbReference type="GO" id="GO:0030048">
    <property type="term" value="P:actin filament-based movement"/>
    <property type="evidence" value="ECO:0007669"/>
    <property type="project" value="UniProtKB-ARBA"/>
</dbReference>
<dbReference type="GO" id="GO:0005524">
    <property type="term" value="F:ATP binding"/>
    <property type="evidence" value="ECO:0007669"/>
    <property type="project" value="UniProtKB-UniRule"/>
</dbReference>
<dbReference type="EMBL" id="AF233886">
    <property type="protein sequence ID" value="AAF43440.1"/>
    <property type="molecule type" value="mRNA"/>
</dbReference>
<dbReference type="CDD" id="cd01384">
    <property type="entry name" value="MYSc_Myo11"/>
    <property type="match status" value="1"/>
</dbReference>
<feature type="domain" description="Dilute" evidence="12">
    <location>
        <begin position="1158"/>
        <end position="1458"/>
    </location>
</feature>
<dbReference type="GO" id="GO:0005737">
    <property type="term" value="C:cytoplasm"/>
    <property type="evidence" value="ECO:0007669"/>
    <property type="project" value="TreeGrafter"/>
</dbReference>
<proteinExistence type="evidence at transcript level"/>
<dbReference type="InterPro" id="IPR036018">
    <property type="entry name" value="MYSc_Myo11"/>
</dbReference>
<dbReference type="Gene3D" id="3.40.850.10">
    <property type="entry name" value="Kinesin motor domain"/>
    <property type="match status" value="1"/>
</dbReference>
<dbReference type="FunFam" id="1.20.120.720:FF:000011">
    <property type="entry name" value="Myosin 2"/>
    <property type="match status" value="1"/>
</dbReference>
<dbReference type="PROSITE" id="PS51844">
    <property type="entry name" value="SH3_LIKE"/>
    <property type="match status" value="1"/>
</dbReference>
<keyword evidence="7 10" id="KW-0518">Myosin</keyword>
<evidence type="ECO:0000256" key="11">
    <source>
        <dbReference type="SAM" id="Coils"/>
    </source>
</evidence>
<dbReference type="Pfam" id="PF01843">
    <property type="entry name" value="DIL"/>
    <property type="match status" value="1"/>
</dbReference>
<evidence type="ECO:0000256" key="7">
    <source>
        <dbReference type="ARBA" id="ARBA00023123"/>
    </source>
</evidence>
<dbReference type="InterPro" id="IPR037975">
    <property type="entry name" value="MyosinXI_CBD"/>
</dbReference>
<feature type="binding site" evidence="10">
    <location>
        <begin position="156"/>
        <end position="163"/>
    </location>
    <ligand>
        <name>ATP</name>
        <dbReference type="ChEBI" id="CHEBI:30616"/>
    </ligand>
</feature>
<dbReference type="Gene3D" id="3.30.70.1590">
    <property type="match status" value="1"/>
</dbReference>
<evidence type="ECO:0000256" key="9">
    <source>
        <dbReference type="ARBA" id="ARBA00023203"/>
    </source>
</evidence>
<keyword evidence="8 10" id="KW-0505">Motor protein</keyword>
<dbReference type="PROSITE" id="PS50096">
    <property type="entry name" value="IQ"/>
    <property type="match status" value="5"/>
</dbReference>
<dbReference type="InterPro" id="IPR036961">
    <property type="entry name" value="Kinesin_motor_dom_sf"/>
</dbReference>
<dbReference type="GO" id="GO:0051015">
    <property type="term" value="F:actin filament binding"/>
    <property type="evidence" value="ECO:0007669"/>
    <property type="project" value="InterPro"/>
</dbReference>
<dbReference type="PROSITE" id="PS51126">
    <property type="entry name" value="DILUTE"/>
    <property type="match status" value="1"/>
</dbReference>
<evidence type="ECO:0000256" key="5">
    <source>
        <dbReference type="ARBA" id="ARBA00022860"/>
    </source>
</evidence>
<feature type="domain" description="Myosin motor" evidence="13">
    <location>
        <begin position="62"/>
        <end position="732"/>
    </location>
</feature>
<dbReference type="InterPro" id="IPR008989">
    <property type="entry name" value="Myosin_S1_N"/>
</dbReference>
<dbReference type="SUPFAM" id="SSF52540">
    <property type="entry name" value="P-loop containing nucleoside triphosphate hydrolases"/>
    <property type="match status" value="2"/>
</dbReference>
<evidence type="ECO:0000259" key="14">
    <source>
        <dbReference type="PROSITE" id="PS51844"/>
    </source>
</evidence>
<organism evidence="15">
    <name type="scientific">Vallisneria natans</name>
    <dbReference type="NCBI Taxonomy" id="62345"/>
    <lineage>
        <taxon>Eukaryota</taxon>
        <taxon>Viridiplantae</taxon>
        <taxon>Streptophyta</taxon>
        <taxon>Embryophyta</taxon>
        <taxon>Tracheophyta</taxon>
        <taxon>Spermatophyta</taxon>
        <taxon>Magnoliopsida</taxon>
        <taxon>Liliopsida</taxon>
        <taxon>Hydrocharitaceae</taxon>
        <taxon>Vallisneria</taxon>
    </lineage>
</organism>
<accession>Q9M5A6</accession>
<dbReference type="Gene3D" id="1.20.120.720">
    <property type="entry name" value="Myosin VI head, motor domain, U50 subdomain"/>
    <property type="match status" value="1"/>
</dbReference>
<comment type="similarity">
    <text evidence="1">Belongs to the TRAFAC class myosin-kinesin ATPase superfamily. Myosin family. Plant myosin class XI subfamily.</text>
</comment>
<dbReference type="PANTHER" id="PTHR13140:SF836">
    <property type="entry name" value="MYOSIN-6"/>
    <property type="match status" value="1"/>
</dbReference>
<dbReference type="GO" id="GO:0016459">
    <property type="term" value="C:myosin complex"/>
    <property type="evidence" value="ECO:0007669"/>
    <property type="project" value="UniProtKB-KW"/>
</dbReference>
<dbReference type="PROSITE" id="PS51456">
    <property type="entry name" value="MYOSIN_MOTOR"/>
    <property type="match status" value="1"/>
</dbReference>
<evidence type="ECO:0000259" key="13">
    <source>
        <dbReference type="PROSITE" id="PS51456"/>
    </source>
</evidence>
<feature type="region of interest" description="Actin-binding" evidence="10">
    <location>
        <begin position="613"/>
        <end position="635"/>
    </location>
</feature>
<evidence type="ECO:0000256" key="1">
    <source>
        <dbReference type="ARBA" id="ARBA00008049"/>
    </source>
</evidence>
<keyword evidence="6 11" id="KW-0175">Coiled coil</keyword>
<evidence type="ECO:0000313" key="15">
    <source>
        <dbReference type="EMBL" id="AAF43440.1"/>
    </source>
</evidence>
<dbReference type="CDD" id="cd15475">
    <property type="entry name" value="MyosinXI_CBD"/>
    <property type="match status" value="1"/>
</dbReference>
<dbReference type="GO" id="GO:0007015">
    <property type="term" value="P:actin filament organization"/>
    <property type="evidence" value="ECO:0007669"/>
    <property type="project" value="InterPro"/>
</dbReference>
<keyword evidence="2" id="KW-0677">Repeat</keyword>
<keyword evidence="4 10" id="KW-0067">ATP-binding</keyword>
<dbReference type="Gene3D" id="1.20.5.190">
    <property type="match status" value="2"/>
</dbReference>
<keyword evidence="5" id="KW-0112">Calmodulin-binding</keyword>
<evidence type="ECO:0000259" key="12">
    <source>
        <dbReference type="PROSITE" id="PS51126"/>
    </source>
</evidence>
<evidence type="ECO:0000256" key="3">
    <source>
        <dbReference type="ARBA" id="ARBA00022741"/>
    </source>
</evidence>
<dbReference type="FunFam" id="1.20.5.190:FF:000018">
    <property type="entry name" value="Myosin XI D"/>
    <property type="match status" value="1"/>
</dbReference>
<dbReference type="Gene3D" id="1.10.10.820">
    <property type="match status" value="1"/>
</dbReference>